<feature type="domain" description="Yeast cell wall synthesis Kre9/Knh1-like N-terminal" evidence="4">
    <location>
        <begin position="25"/>
        <end position="120"/>
    </location>
</feature>
<organism evidence="5 6">
    <name type="scientific">Linnemannia hyalina</name>
    <dbReference type="NCBI Taxonomy" id="64524"/>
    <lineage>
        <taxon>Eukaryota</taxon>
        <taxon>Fungi</taxon>
        <taxon>Fungi incertae sedis</taxon>
        <taxon>Mucoromycota</taxon>
        <taxon>Mortierellomycotina</taxon>
        <taxon>Mortierellomycetes</taxon>
        <taxon>Mortierellales</taxon>
        <taxon>Mortierellaceae</taxon>
        <taxon>Linnemannia</taxon>
    </lineage>
</organism>
<dbReference type="PANTHER" id="PTHR40633:SF1">
    <property type="entry name" value="GPI ANCHORED SERINE-THREONINE RICH PROTEIN (AFU_ORTHOLOGUE AFUA_1G03630)"/>
    <property type="match status" value="1"/>
</dbReference>
<name>A0A9P8BQV6_9FUNG</name>
<feature type="compositionally biased region" description="Low complexity" evidence="2">
    <location>
        <begin position="156"/>
        <end position="204"/>
    </location>
</feature>
<dbReference type="EMBL" id="JAHRHY010000013">
    <property type="protein sequence ID" value="KAG9064598.1"/>
    <property type="molecule type" value="Genomic_DNA"/>
</dbReference>
<evidence type="ECO:0000313" key="5">
    <source>
        <dbReference type="EMBL" id="KAG9064598.1"/>
    </source>
</evidence>
<dbReference type="AlphaFoldDB" id="A0A9P8BQV6"/>
<feature type="chain" id="PRO_5040258888" description="Yeast cell wall synthesis Kre9/Knh1-like N-terminal domain-containing protein" evidence="3">
    <location>
        <begin position="19"/>
        <end position="227"/>
    </location>
</feature>
<feature type="region of interest" description="Disordered" evidence="2">
    <location>
        <begin position="129"/>
        <end position="204"/>
    </location>
</feature>
<dbReference type="PANTHER" id="PTHR40633">
    <property type="entry name" value="MATRIX PROTEIN, PUTATIVE (AFU_ORTHOLOGUE AFUA_8G05410)-RELATED"/>
    <property type="match status" value="1"/>
</dbReference>
<reference evidence="5" key="1">
    <citation type="submission" date="2021-06" db="EMBL/GenBank/DDBJ databases">
        <title>Genome Sequence of Mortierella hyaline Strain SCG-10, a Cold-Adapted, Nitrate-Reducing Fungus Isolated from Soil in Minnesota, USA.</title>
        <authorList>
            <person name="Aldossari N."/>
        </authorList>
    </citation>
    <scope>NUCLEOTIDE SEQUENCE</scope>
    <source>
        <strain evidence="5">SCG-10</strain>
    </source>
</reference>
<dbReference type="OrthoDB" id="2432613at2759"/>
<dbReference type="InterPro" id="IPR052982">
    <property type="entry name" value="SRP1/TIP1-like"/>
</dbReference>
<keyword evidence="6" id="KW-1185">Reference proteome</keyword>
<evidence type="ECO:0000259" key="4">
    <source>
        <dbReference type="Pfam" id="PF10342"/>
    </source>
</evidence>
<comment type="caution">
    <text evidence="5">The sequence shown here is derived from an EMBL/GenBank/DDBJ whole genome shotgun (WGS) entry which is preliminary data.</text>
</comment>
<sequence length="227" mass="22297">MKFTTLAIAGSLISYATAYVNPINPWGDSKWIPGSKAIIEWDDANPDGPALSTNPKVDVFLMTGSDQVMVKLDTIATGINANTIRNLTYTVPTVDPIGKIYFIQVTSDAGVNAWTTRFTITDASGNAGTLAPTGVPGQNPGATGKIVSGGSGGANPATPTGSNSTASGTPSTATAGTPSGTAAASGSAANPTATAAGTDKNSASTISGSVVSAAAAVAVGVAALMAF</sequence>
<gene>
    <name evidence="5" type="ORF">KI688_002856</name>
</gene>
<protein>
    <recommendedName>
        <fullName evidence="4">Yeast cell wall synthesis Kre9/Knh1-like N-terminal domain-containing protein</fullName>
    </recommendedName>
</protein>
<dbReference type="Proteomes" id="UP000707451">
    <property type="component" value="Unassembled WGS sequence"/>
</dbReference>
<dbReference type="Pfam" id="PF10342">
    <property type="entry name" value="Kre9_KNH"/>
    <property type="match status" value="1"/>
</dbReference>
<evidence type="ECO:0000313" key="6">
    <source>
        <dbReference type="Proteomes" id="UP000707451"/>
    </source>
</evidence>
<evidence type="ECO:0000256" key="1">
    <source>
        <dbReference type="ARBA" id="ARBA00022729"/>
    </source>
</evidence>
<accession>A0A9P8BQV6</accession>
<dbReference type="InterPro" id="IPR018466">
    <property type="entry name" value="Kre9/Knh1-like_N"/>
</dbReference>
<evidence type="ECO:0000256" key="2">
    <source>
        <dbReference type="SAM" id="MobiDB-lite"/>
    </source>
</evidence>
<evidence type="ECO:0000256" key="3">
    <source>
        <dbReference type="SAM" id="SignalP"/>
    </source>
</evidence>
<feature type="signal peptide" evidence="3">
    <location>
        <begin position="1"/>
        <end position="18"/>
    </location>
</feature>
<proteinExistence type="predicted"/>
<keyword evidence="1 3" id="KW-0732">Signal</keyword>